<dbReference type="AlphaFoldDB" id="E1SQ49"/>
<evidence type="ECO:0000313" key="1">
    <source>
        <dbReference type="EMBL" id="ADN76821.1"/>
    </source>
</evidence>
<dbReference type="Pfam" id="PF04315">
    <property type="entry name" value="EpmC"/>
    <property type="match status" value="1"/>
</dbReference>
<dbReference type="GeneID" id="67182850"/>
<evidence type="ECO:0000313" key="2">
    <source>
        <dbReference type="Proteomes" id="UP000006683"/>
    </source>
</evidence>
<accession>E1SQ49</accession>
<dbReference type="OrthoDB" id="5298591at2"/>
<dbReference type="RefSeq" id="WP_013346127.1">
    <property type="nucleotide sequence ID" value="NC_014541.1"/>
</dbReference>
<dbReference type="EMBL" id="CP002209">
    <property type="protein sequence ID" value="ADN76821.1"/>
    <property type="molecule type" value="Genomic_DNA"/>
</dbReference>
<dbReference type="STRING" id="550540.Fbal_2619"/>
<proteinExistence type="predicted"/>
<name>E1SQ49_FERBD</name>
<dbReference type="HOGENOM" id="CLU_097152_0_0_6"/>
<gene>
    <name evidence="1" type="ordered locus">Fbal_2619</name>
</gene>
<dbReference type="Proteomes" id="UP000006683">
    <property type="component" value="Chromosome"/>
</dbReference>
<evidence type="ECO:0008006" key="3">
    <source>
        <dbReference type="Google" id="ProtNLM"/>
    </source>
</evidence>
<reference evidence="1 2" key="1">
    <citation type="journal article" date="2010" name="Stand. Genomic Sci.">
        <title>Complete genome sequence of Ferrimonas balearica type strain (PAT).</title>
        <authorList>
            <person name="Nolan M."/>
            <person name="Sikorski J."/>
            <person name="Davenport K."/>
            <person name="Lucas S."/>
            <person name="Glavina Del Rio T."/>
            <person name="Tice H."/>
            <person name="Cheng J."/>
            <person name="Goodwin L."/>
            <person name="Pitluck S."/>
            <person name="Liolios K."/>
            <person name="Ivanova N."/>
            <person name="Mavromatis K."/>
            <person name="Ovchinnikova G."/>
            <person name="Pati A."/>
            <person name="Chen A."/>
            <person name="Palaniappan K."/>
            <person name="Land M."/>
            <person name="Hauser L."/>
            <person name="Chang Y."/>
            <person name="Jeffries C."/>
            <person name="Tapia R."/>
            <person name="Brettin T."/>
            <person name="Detter J."/>
            <person name="Han C."/>
            <person name="Yasawong M."/>
            <person name="Rohde M."/>
            <person name="Tindall B."/>
            <person name="Goker M."/>
            <person name="Woyke T."/>
            <person name="Bristow J."/>
            <person name="Eisen J."/>
            <person name="Markowitz V."/>
            <person name="Hugenholtz P."/>
            <person name="Kyrpides N."/>
            <person name="Klenk H."/>
            <person name="Lapidus A."/>
        </authorList>
    </citation>
    <scope>NUCLEOTIDE SEQUENCE [LARGE SCALE GENOMIC DNA]</scope>
    <source>
        <strain evidence="2">DSM 9799 / CCM 4581 / KCTC 23876 / PAT</strain>
    </source>
</reference>
<protein>
    <recommendedName>
        <fullName evidence="3">Elongation factor P hydroxylase</fullName>
    </recommendedName>
</protein>
<dbReference type="eggNOG" id="COG3101">
    <property type="taxonomic scope" value="Bacteria"/>
</dbReference>
<dbReference type="InterPro" id="IPR007411">
    <property type="entry name" value="EpmC"/>
</dbReference>
<dbReference type="KEGG" id="fbl:Fbal_2619"/>
<keyword evidence="2" id="KW-1185">Reference proteome</keyword>
<sequence>MVDVDELMAVFNRTLGQQYGTRLVRGTDEPLYLPADWHCPYHRIYFAHGFTASALHELAHWCQAGPARREQVDYGYWYQPDGRDAVQQAAFEAVEARPQALEWMLCRACGQPFDVSVDNHAIKVDRVAFRRAVLSEVQRVYQQGIPARTRALMATLAAHFDRPMPEMDDFQLRDDGRVYTGTDH</sequence>
<organism evidence="1 2">
    <name type="scientific">Ferrimonas balearica (strain DSM 9799 / CCM 4581 / KCTC 23876 / PAT)</name>
    <dbReference type="NCBI Taxonomy" id="550540"/>
    <lineage>
        <taxon>Bacteria</taxon>
        <taxon>Pseudomonadati</taxon>
        <taxon>Pseudomonadota</taxon>
        <taxon>Gammaproteobacteria</taxon>
        <taxon>Alteromonadales</taxon>
        <taxon>Ferrimonadaceae</taxon>
        <taxon>Ferrimonas</taxon>
    </lineage>
</organism>